<dbReference type="AlphaFoldDB" id="A0A812GPB4"/>
<feature type="compositionally biased region" description="Basic and acidic residues" evidence="1">
    <location>
        <begin position="281"/>
        <end position="297"/>
    </location>
</feature>
<evidence type="ECO:0000313" key="2">
    <source>
        <dbReference type="EMBL" id="CAE6935947.1"/>
    </source>
</evidence>
<proteinExistence type="predicted"/>
<keyword evidence="3" id="KW-1185">Reference proteome</keyword>
<protein>
    <submittedName>
        <fullName evidence="2">Uncharacterized protein</fullName>
    </submittedName>
</protein>
<dbReference type="Proteomes" id="UP000604046">
    <property type="component" value="Unassembled WGS sequence"/>
</dbReference>
<feature type="region of interest" description="Disordered" evidence="1">
    <location>
        <begin position="264"/>
        <end position="328"/>
    </location>
</feature>
<comment type="caution">
    <text evidence="2">The sequence shown here is derived from an EMBL/GenBank/DDBJ whole genome shotgun (WGS) entry which is preliminary data.</text>
</comment>
<sequence length="443" mass="48548">MSAEPNTFQVQLLSVNSHATLRSESAAIARKLGLVEHDEGPAPPLQFCLGEETLQDTTETAGLKGKVINVVPNYELLRQKIQQIQRHAFKMIHELANGTMWAGQNVAATRLRAAKVIKRLAHVILRPRDSDLQELRQLRADVPDNGWADKEALQDVLQISDPMAHATSAPALEDAQLAARKILLCLRRLKRGYKDSHVTFVPKREVHFSDTWQRDLQTLITLVGQPPGTVAVRDRYGRVLADGEPEGHDCFPLCVLDVGADESISEVSESSDQDEVGDADAPPRKTGERQADQDGRAASESYATSCPTDPTRNSVLKAQAPPGAAPSTGLPAELALETEQEQNLEEFQVVRRQLLEVLASSAEPVCPSCHGEMRPPEESPESGRRFCDECGEVLGHELSGLWCRGCNVDFCNPQRFGSGPSPWGLREPHRVGNTCVAFQLKGS</sequence>
<gene>
    <name evidence="2" type="ORF">SNAT2548_LOCUS1023</name>
</gene>
<name>A0A812GPB4_9DINO</name>
<evidence type="ECO:0000313" key="3">
    <source>
        <dbReference type="Proteomes" id="UP000604046"/>
    </source>
</evidence>
<organism evidence="2 3">
    <name type="scientific">Symbiodinium natans</name>
    <dbReference type="NCBI Taxonomy" id="878477"/>
    <lineage>
        <taxon>Eukaryota</taxon>
        <taxon>Sar</taxon>
        <taxon>Alveolata</taxon>
        <taxon>Dinophyceae</taxon>
        <taxon>Suessiales</taxon>
        <taxon>Symbiodiniaceae</taxon>
        <taxon>Symbiodinium</taxon>
    </lineage>
</organism>
<feature type="compositionally biased region" description="Acidic residues" evidence="1">
    <location>
        <begin position="264"/>
        <end position="278"/>
    </location>
</feature>
<dbReference type="EMBL" id="CAJNDS010000053">
    <property type="protein sequence ID" value="CAE6935947.1"/>
    <property type="molecule type" value="Genomic_DNA"/>
</dbReference>
<evidence type="ECO:0000256" key="1">
    <source>
        <dbReference type="SAM" id="MobiDB-lite"/>
    </source>
</evidence>
<accession>A0A812GPB4</accession>
<feature type="compositionally biased region" description="Polar residues" evidence="1">
    <location>
        <begin position="301"/>
        <end position="316"/>
    </location>
</feature>
<reference evidence="2" key="1">
    <citation type="submission" date="2021-02" db="EMBL/GenBank/DDBJ databases">
        <authorList>
            <person name="Dougan E. K."/>
            <person name="Rhodes N."/>
            <person name="Thang M."/>
            <person name="Chan C."/>
        </authorList>
    </citation>
    <scope>NUCLEOTIDE SEQUENCE</scope>
</reference>